<evidence type="ECO:0000256" key="2">
    <source>
        <dbReference type="SAM" id="Phobius"/>
    </source>
</evidence>
<accession>A0A1C5HMW6</accession>
<feature type="transmembrane region" description="Helical" evidence="2">
    <location>
        <begin position="41"/>
        <end position="65"/>
    </location>
</feature>
<reference evidence="4" key="1">
    <citation type="submission" date="2016-06" db="EMBL/GenBank/DDBJ databases">
        <authorList>
            <person name="Varghese N."/>
            <person name="Submissions Spin"/>
        </authorList>
    </citation>
    <scope>NUCLEOTIDE SEQUENCE [LARGE SCALE GENOMIC DNA]</scope>
    <source>
        <strain evidence="4">DSM 44983</strain>
    </source>
</reference>
<proteinExistence type="predicted"/>
<dbReference type="Proteomes" id="UP000198226">
    <property type="component" value="Chromosome I"/>
</dbReference>
<feature type="region of interest" description="Disordered" evidence="1">
    <location>
        <begin position="89"/>
        <end position="120"/>
    </location>
</feature>
<keyword evidence="2" id="KW-1133">Transmembrane helix</keyword>
<dbReference type="AlphaFoldDB" id="A0A1C5HMW6"/>
<keyword evidence="4" id="KW-1185">Reference proteome</keyword>
<organism evidence="3 4">
    <name type="scientific">Micromonospora rifamycinica</name>
    <dbReference type="NCBI Taxonomy" id="291594"/>
    <lineage>
        <taxon>Bacteria</taxon>
        <taxon>Bacillati</taxon>
        <taxon>Actinomycetota</taxon>
        <taxon>Actinomycetes</taxon>
        <taxon>Micromonosporales</taxon>
        <taxon>Micromonosporaceae</taxon>
        <taxon>Micromonospora</taxon>
    </lineage>
</organism>
<evidence type="ECO:0008006" key="5">
    <source>
        <dbReference type="Google" id="ProtNLM"/>
    </source>
</evidence>
<keyword evidence="2" id="KW-0812">Transmembrane</keyword>
<evidence type="ECO:0000256" key="1">
    <source>
        <dbReference type="SAM" id="MobiDB-lite"/>
    </source>
</evidence>
<evidence type="ECO:0000313" key="3">
    <source>
        <dbReference type="EMBL" id="SCG47328.1"/>
    </source>
</evidence>
<keyword evidence="2" id="KW-0472">Membrane</keyword>
<evidence type="ECO:0000313" key="4">
    <source>
        <dbReference type="Proteomes" id="UP000198226"/>
    </source>
</evidence>
<sequence>MPSWQVNRSDRPPGHRATPPVVRCRIRRQVGHSQSMGRRTLLVTAGWLAAAVLATLIGVAAIGLVGESITGTPGGVRSQAEVERALAAPEPTSATAAPAGPGLSASSSPPAVPSASPGLRRSFSTVGGTAVAECVGADVRLVSWAPAQDYRVKDVDRGPDDDAEVTFAGPAGEFEVKVGCIGGEPVARPGDGD</sequence>
<gene>
    <name evidence="3" type="ORF">GA0070623_1458</name>
</gene>
<name>A0A1C5HMW6_9ACTN</name>
<protein>
    <recommendedName>
        <fullName evidence="5">Septum formation initiator</fullName>
    </recommendedName>
</protein>
<feature type="compositionally biased region" description="Low complexity" evidence="1">
    <location>
        <begin position="89"/>
        <end position="119"/>
    </location>
</feature>
<dbReference type="EMBL" id="LT607752">
    <property type="protein sequence ID" value="SCG47328.1"/>
    <property type="molecule type" value="Genomic_DNA"/>
</dbReference>